<dbReference type="GO" id="GO:0046872">
    <property type="term" value="F:metal ion binding"/>
    <property type="evidence" value="ECO:0007669"/>
    <property type="project" value="UniProtKB-KW"/>
</dbReference>
<keyword evidence="7" id="KW-0170">Cobalt</keyword>
<feature type="disulfide bond" evidence="8">
    <location>
        <begin position="230"/>
        <end position="244"/>
    </location>
</feature>
<keyword evidence="8" id="KW-1015">Disulfide bond</keyword>
<evidence type="ECO:0000256" key="6">
    <source>
        <dbReference type="ARBA" id="ARBA00023277"/>
    </source>
</evidence>
<comment type="caution">
    <text evidence="8">Lacks conserved residue(s) required for the propagation of feature annotation.</text>
</comment>
<dbReference type="SUPFAM" id="SSF57016">
    <property type="entry name" value="Plant lectins/antimicrobial peptides"/>
    <property type="match status" value="3"/>
</dbReference>
<feature type="disulfide bond" evidence="8">
    <location>
        <begin position="163"/>
        <end position="177"/>
    </location>
</feature>
<dbReference type="PANTHER" id="PTHR46471">
    <property type="entry name" value="CHITIN DEACETYLASE"/>
    <property type="match status" value="1"/>
</dbReference>
<dbReference type="GO" id="GO:0008061">
    <property type="term" value="F:chitin binding"/>
    <property type="evidence" value="ECO:0007669"/>
    <property type="project" value="UniProtKB-UniRule"/>
</dbReference>
<gene>
    <name evidence="10" type="ORF">EJ04DRAFT_248296</name>
</gene>
<evidence type="ECO:0000256" key="3">
    <source>
        <dbReference type="ARBA" id="ARBA00022723"/>
    </source>
</evidence>
<feature type="domain" description="Chitin-binding type-1" evidence="9">
    <location>
        <begin position="276"/>
        <end position="315"/>
    </location>
</feature>
<evidence type="ECO:0000256" key="8">
    <source>
        <dbReference type="PROSITE-ProRule" id="PRU00261"/>
    </source>
</evidence>
<dbReference type="PROSITE" id="PS50941">
    <property type="entry name" value="CHIT_BIND_I_2"/>
    <property type="match status" value="3"/>
</dbReference>
<keyword evidence="11" id="KW-1185">Reference proteome</keyword>
<evidence type="ECO:0000256" key="4">
    <source>
        <dbReference type="ARBA" id="ARBA00022729"/>
    </source>
</evidence>
<dbReference type="EMBL" id="ML996150">
    <property type="protein sequence ID" value="KAF2734255.1"/>
    <property type="molecule type" value="Genomic_DNA"/>
</dbReference>
<dbReference type="OrthoDB" id="5985073at2759"/>
<keyword evidence="5" id="KW-0378">Hydrolase</keyword>
<keyword evidence="6" id="KW-0119">Carbohydrate metabolism</keyword>
<dbReference type="PANTHER" id="PTHR46471:SF2">
    <property type="entry name" value="CHITIN DEACETYLASE-RELATED"/>
    <property type="match status" value="1"/>
</dbReference>
<proteinExistence type="predicted"/>
<evidence type="ECO:0000256" key="1">
    <source>
        <dbReference type="ARBA" id="ARBA00001941"/>
    </source>
</evidence>
<reference evidence="10" key="1">
    <citation type="journal article" date="2020" name="Stud. Mycol.">
        <title>101 Dothideomycetes genomes: a test case for predicting lifestyles and emergence of pathogens.</title>
        <authorList>
            <person name="Haridas S."/>
            <person name="Albert R."/>
            <person name="Binder M."/>
            <person name="Bloem J."/>
            <person name="Labutti K."/>
            <person name="Salamov A."/>
            <person name="Andreopoulos B."/>
            <person name="Baker S."/>
            <person name="Barry K."/>
            <person name="Bills G."/>
            <person name="Bluhm B."/>
            <person name="Cannon C."/>
            <person name="Castanera R."/>
            <person name="Culley D."/>
            <person name="Daum C."/>
            <person name="Ezra D."/>
            <person name="Gonzalez J."/>
            <person name="Henrissat B."/>
            <person name="Kuo A."/>
            <person name="Liang C."/>
            <person name="Lipzen A."/>
            <person name="Lutzoni F."/>
            <person name="Magnuson J."/>
            <person name="Mondo S."/>
            <person name="Nolan M."/>
            <person name="Ohm R."/>
            <person name="Pangilinan J."/>
            <person name="Park H.-J."/>
            <person name="Ramirez L."/>
            <person name="Alfaro M."/>
            <person name="Sun H."/>
            <person name="Tritt A."/>
            <person name="Yoshinaga Y."/>
            <person name="Zwiers L.-H."/>
            <person name="Turgeon B."/>
            <person name="Goodwin S."/>
            <person name="Spatafora J."/>
            <person name="Crous P."/>
            <person name="Grigoriev I."/>
        </authorList>
    </citation>
    <scope>NUCLEOTIDE SEQUENCE</scope>
    <source>
        <strain evidence="10">CBS 125425</strain>
    </source>
</reference>
<dbReference type="AlphaFoldDB" id="A0A9P4QXG3"/>
<evidence type="ECO:0000313" key="10">
    <source>
        <dbReference type="EMBL" id="KAF2734255.1"/>
    </source>
</evidence>
<evidence type="ECO:0000256" key="2">
    <source>
        <dbReference type="ARBA" id="ARBA00022669"/>
    </source>
</evidence>
<keyword evidence="2 8" id="KW-0147">Chitin-binding</keyword>
<protein>
    <recommendedName>
        <fullName evidence="9">Chitin-binding type-1 domain-containing protein</fullName>
    </recommendedName>
</protein>
<dbReference type="Pfam" id="PF00187">
    <property type="entry name" value="Chitin_bind_1"/>
    <property type="match status" value="2"/>
</dbReference>
<feature type="disulfide bond" evidence="8">
    <location>
        <begin position="295"/>
        <end position="309"/>
    </location>
</feature>
<evidence type="ECO:0000259" key="9">
    <source>
        <dbReference type="PROSITE" id="PS50941"/>
    </source>
</evidence>
<sequence>MSQRHQQPILPGHLHVEVQPTQYQRRTFNCSACLCIGVSHLHHRQRDCHHLANYDRIRHCFHLNVSKLQCCDQANSDSVTDFSSTVTETPASGIQTITSTAPSTVVTSTLTQPCISSISSGASVIASSSTTAIAPISTLKVSLDGACGTKSNQTCLGSTFGQCCSSYGYCGTTDLYCQTTEGCQSSYGNCTTPSPVSSGALPTSTLKTSLDGSCGGANGFVCPGSKFGDCCSPYGWCGSTTTHCGAGCQLPFGTCNTTSPTDTAPLPTSTNKVSLDGTCGGTAAQTCRGSDFGNCCSQFGFCGKTDTYCATGCQAVRPPLHHYAS</sequence>
<feature type="domain" description="Chitin-binding type-1" evidence="9">
    <location>
        <begin position="211"/>
        <end position="257"/>
    </location>
</feature>
<dbReference type="Gene3D" id="3.30.60.10">
    <property type="entry name" value="Endochitinase-like"/>
    <property type="match status" value="3"/>
</dbReference>
<evidence type="ECO:0000313" key="11">
    <source>
        <dbReference type="Proteomes" id="UP000799444"/>
    </source>
</evidence>
<comment type="caution">
    <text evidence="10">The sequence shown here is derived from an EMBL/GenBank/DDBJ whole genome shotgun (WGS) entry which is preliminary data.</text>
</comment>
<keyword evidence="4" id="KW-0732">Signal</keyword>
<dbReference type="SMART" id="SM00270">
    <property type="entry name" value="ChtBD1"/>
    <property type="match status" value="3"/>
</dbReference>
<dbReference type="InterPro" id="IPR036861">
    <property type="entry name" value="Endochitinase-like_sf"/>
</dbReference>
<dbReference type="Proteomes" id="UP000799444">
    <property type="component" value="Unassembled WGS sequence"/>
</dbReference>
<dbReference type="CDD" id="cd11618">
    <property type="entry name" value="ChtBD1_1"/>
    <property type="match status" value="2"/>
</dbReference>
<dbReference type="InterPro" id="IPR001002">
    <property type="entry name" value="Chitin-bd_1"/>
</dbReference>
<dbReference type="GO" id="GO:0016787">
    <property type="term" value="F:hydrolase activity"/>
    <property type="evidence" value="ECO:0007669"/>
    <property type="project" value="UniProtKB-KW"/>
</dbReference>
<feature type="domain" description="Chitin-binding type-1" evidence="9">
    <location>
        <begin position="144"/>
        <end position="192"/>
    </location>
</feature>
<comment type="cofactor">
    <cofactor evidence="1">
        <name>Co(2+)</name>
        <dbReference type="ChEBI" id="CHEBI:48828"/>
    </cofactor>
</comment>
<organism evidence="10 11">
    <name type="scientific">Polyplosphaeria fusca</name>
    <dbReference type="NCBI Taxonomy" id="682080"/>
    <lineage>
        <taxon>Eukaryota</taxon>
        <taxon>Fungi</taxon>
        <taxon>Dikarya</taxon>
        <taxon>Ascomycota</taxon>
        <taxon>Pezizomycotina</taxon>
        <taxon>Dothideomycetes</taxon>
        <taxon>Pleosporomycetidae</taxon>
        <taxon>Pleosporales</taxon>
        <taxon>Tetraplosphaeriaceae</taxon>
        <taxon>Polyplosphaeria</taxon>
    </lineage>
</organism>
<name>A0A9P4QXG3_9PLEO</name>
<keyword evidence="3" id="KW-0479">Metal-binding</keyword>
<evidence type="ECO:0000256" key="7">
    <source>
        <dbReference type="ARBA" id="ARBA00023285"/>
    </source>
</evidence>
<evidence type="ECO:0000256" key="5">
    <source>
        <dbReference type="ARBA" id="ARBA00022801"/>
    </source>
</evidence>
<accession>A0A9P4QXG3</accession>